<proteinExistence type="predicted"/>
<accession>A0ABX7M3V3</accession>
<keyword evidence="1" id="KW-0732">Signal</keyword>
<reference evidence="2 3" key="1">
    <citation type="submission" date="2021-02" db="EMBL/GenBank/DDBJ databases">
        <title>Niveibacterium changnyeongensis HC41.</title>
        <authorList>
            <person name="Kang M."/>
        </authorList>
    </citation>
    <scope>NUCLEOTIDE SEQUENCE [LARGE SCALE GENOMIC DNA]</scope>
    <source>
        <strain evidence="2 3">HC41</strain>
    </source>
</reference>
<dbReference type="EMBL" id="CP071060">
    <property type="protein sequence ID" value="QSI76432.1"/>
    <property type="molecule type" value="Genomic_DNA"/>
</dbReference>
<evidence type="ECO:0000256" key="1">
    <source>
        <dbReference type="SAM" id="SignalP"/>
    </source>
</evidence>
<feature type="signal peptide" evidence="1">
    <location>
        <begin position="1"/>
        <end position="24"/>
    </location>
</feature>
<dbReference type="Proteomes" id="UP000663570">
    <property type="component" value="Chromosome"/>
</dbReference>
<organism evidence="2 3">
    <name type="scientific">Niveibacterium microcysteis</name>
    <dbReference type="NCBI Taxonomy" id="2811415"/>
    <lineage>
        <taxon>Bacteria</taxon>
        <taxon>Pseudomonadati</taxon>
        <taxon>Pseudomonadota</taxon>
        <taxon>Betaproteobacteria</taxon>
        <taxon>Rhodocyclales</taxon>
        <taxon>Rhodocyclaceae</taxon>
        <taxon>Niveibacterium</taxon>
    </lineage>
</organism>
<feature type="chain" id="PRO_5046484280" evidence="1">
    <location>
        <begin position="25"/>
        <end position="55"/>
    </location>
</feature>
<sequence>MRPVTVLLVIATLAALIAALLAHAASHRGAFSVERAARISEDAAAGSGAVRAERV</sequence>
<gene>
    <name evidence="2" type="ORF">JY500_18530</name>
</gene>
<protein>
    <submittedName>
        <fullName evidence="2">Uncharacterized protein</fullName>
    </submittedName>
</protein>
<evidence type="ECO:0000313" key="2">
    <source>
        <dbReference type="EMBL" id="QSI76432.1"/>
    </source>
</evidence>
<evidence type="ECO:0000313" key="3">
    <source>
        <dbReference type="Proteomes" id="UP000663570"/>
    </source>
</evidence>
<keyword evidence="3" id="KW-1185">Reference proteome</keyword>
<dbReference type="RefSeq" id="WP_206254114.1">
    <property type="nucleotide sequence ID" value="NZ_CP071060.1"/>
</dbReference>
<name>A0ABX7M3V3_9RHOO</name>